<accession>A0A6L2L532</accession>
<reference evidence="2" key="1">
    <citation type="journal article" date="2019" name="Sci. Rep.">
        <title>Draft genome of Tanacetum cinerariifolium, the natural source of mosquito coil.</title>
        <authorList>
            <person name="Yamashiro T."/>
            <person name="Shiraishi A."/>
            <person name="Satake H."/>
            <person name="Nakayama K."/>
        </authorList>
    </citation>
    <scope>NUCLEOTIDE SEQUENCE</scope>
</reference>
<dbReference type="PANTHER" id="PTHR11439">
    <property type="entry name" value="GAG-POL-RELATED RETROTRANSPOSON"/>
    <property type="match status" value="1"/>
</dbReference>
<feature type="coiled-coil region" evidence="1">
    <location>
        <begin position="101"/>
        <end position="199"/>
    </location>
</feature>
<gene>
    <name evidence="2" type="ORF">Tci_027232</name>
</gene>
<evidence type="ECO:0000256" key="1">
    <source>
        <dbReference type="SAM" id="Coils"/>
    </source>
</evidence>
<dbReference type="AlphaFoldDB" id="A0A6L2L532"/>
<dbReference type="EMBL" id="BKCJ010003465">
    <property type="protein sequence ID" value="GEU55254.1"/>
    <property type="molecule type" value="Genomic_DNA"/>
</dbReference>
<dbReference type="PANTHER" id="PTHR11439:SF524">
    <property type="entry name" value="RNA-DIRECTED DNA POLYMERASE, PROTEIN KINASE RLK-PELLE-DLSV FAMILY"/>
    <property type="match status" value="1"/>
</dbReference>
<dbReference type="CDD" id="cd09272">
    <property type="entry name" value="RNase_HI_RT_Ty1"/>
    <property type="match status" value="1"/>
</dbReference>
<organism evidence="2">
    <name type="scientific">Tanacetum cinerariifolium</name>
    <name type="common">Dalmatian daisy</name>
    <name type="synonym">Chrysanthemum cinerariifolium</name>
    <dbReference type="NCBI Taxonomy" id="118510"/>
    <lineage>
        <taxon>Eukaryota</taxon>
        <taxon>Viridiplantae</taxon>
        <taxon>Streptophyta</taxon>
        <taxon>Embryophyta</taxon>
        <taxon>Tracheophyta</taxon>
        <taxon>Spermatophyta</taxon>
        <taxon>Magnoliopsida</taxon>
        <taxon>eudicotyledons</taxon>
        <taxon>Gunneridae</taxon>
        <taxon>Pentapetalae</taxon>
        <taxon>asterids</taxon>
        <taxon>campanulids</taxon>
        <taxon>Asterales</taxon>
        <taxon>Asteraceae</taxon>
        <taxon>Asteroideae</taxon>
        <taxon>Anthemideae</taxon>
        <taxon>Anthemidinae</taxon>
        <taxon>Tanacetum</taxon>
    </lineage>
</organism>
<keyword evidence="1" id="KW-0175">Coiled coil</keyword>
<evidence type="ECO:0000313" key="2">
    <source>
        <dbReference type="EMBL" id="GEU55254.1"/>
    </source>
</evidence>
<name>A0A6L2L532_TANCI</name>
<comment type="caution">
    <text evidence="2">The sequence shown here is derived from an EMBL/GenBank/DDBJ whole genome shotgun (WGS) entry which is preliminary data.</text>
</comment>
<sequence length="368" mass="41923">MHNPQKPHLNVMKRVLCYLRGTTDLGLQLFQSTTSQHIAYSDTDLADYPATRRSTSGNCVFLGDNLLTWSSKRHDTLSRFSAEAEYHGVANVVAETSWIRNLLLENDLDENLKQNELLKNRILEASLAKDIKNLVITSCVEIRNKDLHDETERISKELKDVSNESKTADAVCNDSFEVTQELSKRIVELEKDLSKFEAKRKPPAEKLLITSQLSNSLFTPNIVVKNDLLKPVTTQSLPKNEKDQLLKQIASLESKLASQDIRSCQKEYHELRTSYNALKVKFDSLNRKRRALVFILEIALLFLRFESEDKDDSLCFPKMPSITMHSIFTYGKLKSLTSQSLNCVLNAFDFPSISVAFSLQDKDAMRVD</sequence>
<proteinExistence type="predicted"/>
<protein>
    <submittedName>
        <fullName evidence="2">NBS-containing resistance-like protein</fullName>
    </submittedName>
</protein>